<dbReference type="InterPro" id="IPR003441">
    <property type="entry name" value="NAC-dom"/>
</dbReference>
<evidence type="ECO:0000313" key="7">
    <source>
        <dbReference type="EMBL" id="PSS10210.1"/>
    </source>
</evidence>
<dbReference type="GO" id="GO:0005634">
    <property type="term" value="C:nucleus"/>
    <property type="evidence" value="ECO:0007669"/>
    <property type="project" value="UniProtKB-SubCell"/>
</dbReference>
<dbReference type="PANTHER" id="PTHR31744">
    <property type="entry name" value="PROTEIN CUP-SHAPED COTYLEDON 2-RELATED"/>
    <property type="match status" value="1"/>
</dbReference>
<keyword evidence="3" id="KW-0238">DNA-binding</keyword>
<comment type="subcellular location">
    <subcellularLocation>
        <location evidence="1">Nucleus</location>
    </subcellularLocation>
</comment>
<dbReference type="Gene3D" id="2.170.150.80">
    <property type="entry name" value="NAC domain"/>
    <property type="match status" value="1"/>
</dbReference>
<dbReference type="Gramene" id="PSS10210">
    <property type="protein sequence ID" value="PSS10210"/>
    <property type="gene ID" value="CEY00_Acc17304"/>
</dbReference>
<dbReference type="SUPFAM" id="SSF101941">
    <property type="entry name" value="NAC domain"/>
    <property type="match status" value="1"/>
</dbReference>
<sequence>MEGIINMSTPFLPPGFRFHPTDEELIIHYLKKKVSSPMNPIVSIIAAIDLYKFNPWELPDKAMFGESEWFFFSPRDRKYPNGARPNRAAASGYWKATGTDKPILSSYGSQCVGVKKALVFYKGRPPKGIKTDWMMYEYRLLDDVHHSRRVRGSMRLDDWVLCRVRQKSNILFPAKDSSESDTKIFPQPDQLGPFQEKDIMEKMNYLKNSELSVPDQEGEVVGEHLIFGINSEMQSPTILTMKAALSKIKRVLSIGAMDEQMPMSSPNKRLCTLNYINLDKSSIFEFS</sequence>
<evidence type="ECO:0000256" key="1">
    <source>
        <dbReference type="ARBA" id="ARBA00004123"/>
    </source>
</evidence>
<dbReference type="SMR" id="A0A2R6QLC0"/>
<dbReference type="GO" id="GO:0006355">
    <property type="term" value="P:regulation of DNA-templated transcription"/>
    <property type="evidence" value="ECO:0007669"/>
    <property type="project" value="InterPro"/>
</dbReference>
<dbReference type="Pfam" id="PF02365">
    <property type="entry name" value="NAM"/>
    <property type="match status" value="1"/>
</dbReference>
<organism evidence="7 8">
    <name type="scientific">Actinidia chinensis var. chinensis</name>
    <name type="common">Chinese soft-hair kiwi</name>
    <dbReference type="NCBI Taxonomy" id="1590841"/>
    <lineage>
        <taxon>Eukaryota</taxon>
        <taxon>Viridiplantae</taxon>
        <taxon>Streptophyta</taxon>
        <taxon>Embryophyta</taxon>
        <taxon>Tracheophyta</taxon>
        <taxon>Spermatophyta</taxon>
        <taxon>Magnoliopsida</taxon>
        <taxon>eudicotyledons</taxon>
        <taxon>Gunneridae</taxon>
        <taxon>Pentapetalae</taxon>
        <taxon>asterids</taxon>
        <taxon>Ericales</taxon>
        <taxon>Actinidiaceae</taxon>
        <taxon>Actinidia</taxon>
    </lineage>
</organism>
<dbReference type="OrthoDB" id="1921961at2759"/>
<dbReference type="Proteomes" id="UP000241394">
    <property type="component" value="Chromosome LG15"/>
</dbReference>
<keyword evidence="5" id="KW-0539">Nucleus</keyword>
<comment type="caution">
    <text evidence="7">The sequence shown here is derived from an EMBL/GenBank/DDBJ whole genome shotgun (WGS) entry which is preliminary data.</text>
</comment>
<accession>A0A2R6QLC0</accession>
<evidence type="ECO:0000256" key="2">
    <source>
        <dbReference type="ARBA" id="ARBA00023015"/>
    </source>
</evidence>
<evidence type="ECO:0000256" key="4">
    <source>
        <dbReference type="ARBA" id="ARBA00023163"/>
    </source>
</evidence>
<protein>
    <submittedName>
        <fullName evidence="7">NAC transcription factor</fullName>
    </submittedName>
</protein>
<gene>
    <name evidence="7" type="ORF">CEY00_Acc17304</name>
</gene>
<dbReference type="AlphaFoldDB" id="A0A2R6QLC0"/>
<name>A0A2R6QLC0_ACTCC</name>
<dbReference type="PANTHER" id="PTHR31744:SF233">
    <property type="entry name" value="NAC DOMAIN-CONTAINING PROTEIN 72-LIKE"/>
    <property type="match status" value="1"/>
</dbReference>
<reference evidence="8" key="2">
    <citation type="journal article" date="2018" name="BMC Genomics">
        <title>A manually annotated Actinidia chinensis var. chinensis (kiwifruit) genome highlights the challenges associated with draft genomes and gene prediction in plants.</title>
        <authorList>
            <person name="Pilkington S.M."/>
            <person name="Crowhurst R."/>
            <person name="Hilario E."/>
            <person name="Nardozza S."/>
            <person name="Fraser L."/>
            <person name="Peng Y."/>
            <person name="Gunaseelan K."/>
            <person name="Simpson R."/>
            <person name="Tahir J."/>
            <person name="Deroles S.C."/>
            <person name="Templeton K."/>
            <person name="Luo Z."/>
            <person name="Davy M."/>
            <person name="Cheng C."/>
            <person name="McNeilage M."/>
            <person name="Scaglione D."/>
            <person name="Liu Y."/>
            <person name="Zhang Q."/>
            <person name="Datson P."/>
            <person name="De Silva N."/>
            <person name="Gardiner S.E."/>
            <person name="Bassett H."/>
            <person name="Chagne D."/>
            <person name="McCallum J."/>
            <person name="Dzierzon H."/>
            <person name="Deng C."/>
            <person name="Wang Y.Y."/>
            <person name="Barron L."/>
            <person name="Manako K."/>
            <person name="Bowen J."/>
            <person name="Foster T.M."/>
            <person name="Erridge Z.A."/>
            <person name="Tiffin H."/>
            <person name="Waite C.N."/>
            <person name="Davies K.M."/>
            <person name="Grierson E.P."/>
            <person name="Laing W.A."/>
            <person name="Kirk R."/>
            <person name="Chen X."/>
            <person name="Wood M."/>
            <person name="Montefiori M."/>
            <person name="Brummell D.A."/>
            <person name="Schwinn K.E."/>
            <person name="Catanach A."/>
            <person name="Fullerton C."/>
            <person name="Li D."/>
            <person name="Meiyalaghan S."/>
            <person name="Nieuwenhuizen N."/>
            <person name="Read N."/>
            <person name="Prakash R."/>
            <person name="Hunter D."/>
            <person name="Zhang H."/>
            <person name="McKenzie M."/>
            <person name="Knabel M."/>
            <person name="Harris A."/>
            <person name="Allan A.C."/>
            <person name="Gleave A."/>
            <person name="Chen A."/>
            <person name="Janssen B.J."/>
            <person name="Plunkett B."/>
            <person name="Ampomah-Dwamena C."/>
            <person name="Voogd C."/>
            <person name="Leif D."/>
            <person name="Lafferty D."/>
            <person name="Souleyre E.J.F."/>
            <person name="Varkonyi-Gasic E."/>
            <person name="Gambi F."/>
            <person name="Hanley J."/>
            <person name="Yao J.L."/>
            <person name="Cheung J."/>
            <person name="David K.M."/>
            <person name="Warren B."/>
            <person name="Marsh K."/>
            <person name="Snowden K.C."/>
            <person name="Lin-Wang K."/>
            <person name="Brian L."/>
            <person name="Martinez-Sanchez M."/>
            <person name="Wang M."/>
            <person name="Ileperuma N."/>
            <person name="Macnee N."/>
            <person name="Campin R."/>
            <person name="McAtee P."/>
            <person name="Drummond R.S.M."/>
            <person name="Espley R.V."/>
            <person name="Ireland H.S."/>
            <person name="Wu R."/>
            <person name="Atkinson R.G."/>
            <person name="Karunairetnam S."/>
            <person name="Bulley S."/>
            <person name="Chunkath S."/>
            <person name="Hanley Z."/>
            <person name="Storey R."/>
            <person name="Thrimawithana A.H."/>
            <person name="Thomson S."/>
            <person name="David C."/>
            <person name="Testolin R."/>
            <person name="Huang H."/>
            <person name="Hellens R.P."/>
            <person name="Schaffer R.J."/>
        </authorList>
    </citation>
    <scope>NUCLEOTIDE SEQUENCE [LARGE SCALE GENOMIC DNA]</scope>
    <source>
        <strain evidence="8">cv. Red5</strain>
    </source>
</reference>
<dbReference type="GO" id="GO:0003677">
    <property type="term" value="F:DNA binding"/>
    <property type="evidence" value="ECO:0007669"/>
    <property type="project" value="UniProtKB-KW"/>
</dbReference>
<dbReference type="EMBL" id="NKQK01000015">
    <property type="protein sequence ID" value="PSS10210.1"/>
    <property type="molecule type" value="Genomic_DNA"/>
</dbReference>
<evidence type="ECO:0000256" key="5">
    <source>
        <dbReference type="ARBA" id="ARBA00023242"/>
    </source>
</evidence>
<evidence type="ECO:0000259" key="6">
    <source>
        <dbReference type="PROSITE" id="PS51005"/>
    </source>
</evidence>
<reference evidence="7 8" key="1">
    <citation type="submission" date="2017-07" db="EMBL/GenBank/DDBJ databases">
        <title>An improved, manually edited Actinidia chinensis var. chinensis (kiwifruit) genome highlights the challenges associated with draft genomes and gene prediction in plants.</title>
        <authorList>
            <person name="Pilkington S."/>
            <person name="Crowhurst R."/>
            <person name="Hilario E."/>
            <person name="Nardozza S."/>
            <person name="Fraser L."/>
            <person name="Peng Y."/>
            <person name="Gunaseelan K."/>
            <person name="Simpson R."/>
            <person name="Tahir J."/>
            <person name="Deroles S."/>
            <person name="Templeton K."/>
            <person name="Luo Z."/>
            <person name="Davy M."/>
            <person name="Cheng C."/>
            <person name="Mcneilage M."/>
            <person name="Scaglione D."/>
            <person name="Liu Y."/>
            <person name="Zhang Q."/>
            <person name="Datson P."/>
            <person name="De Silva N."/>
            <person name="Gardiner S."/>
            <person name="Bassett H."/>
            <person name="Chagne D."/>
            <person name="Mccallum J."/>
            <person name="Dzierzon H."/>
            <person name="Deng C."/>
            <person name="Wang Y.-Y."/>
            <person name="Barron N."/>
            <person name="Manako K."/>
            <person name="Bowen J."/>
            <person name="Foster T."/>
            <person name="Erridge Z."/>
            <person name="Tiffin H."/>
            <person name="Waite C."/>
            <person name="Davies K."/>
            <person name="Grierson E."/>
            <person name="Laing W."/>
            <person name="Kirk R."/>
            <person name="Chen X."/>
            <person name="Wood M."/>
            <person name="Montefiori M."/>
            <person name="Brummell D."/>
            <person name="Schwinn K."/>
            <person name="Catanach A."/>
            <person name="Fullerton C."/>
            <person name="Li D."/>
            <person name="Meiyalaghan S."/>
            <person name="Nieuwenhuizen N."/>
            <person name="Read N."/>
            <person name="Prakash R."/>
            <person name="Hunter D."/>
            <person name="Zhang H."/>
            <person name="Mckenzie M."/>
            <person name="Knabel M."/>
            <person name="Harris A."/>
            <person name="Allan A."/>
            <person name="Chen A."/>
            <person name="Janssen B."/>
            <person name="Plunkett B."/>
            <person name="Dwamena C."/>
            <person name="Voogd C."/>
            <person name="Leif D."/>
            <person name="Lafferty D."/>
            <person name="Souleyre E."/>
            <person name="Varkonyi-Gasic E."/>
            <person name="Gambi F."/>
            <person name="Hanley J."/>
            <person name="Yao J.-L."/>
            <person name="Cheung J."/>
            <person name="David K."/>
            <person name="Warren B."/>
            <person name="Marsh K."/>
            <person name="Snowden K."/>
            <person name="Lin-Wang K."/>
            <person name="Brian L."/>
            <person name="Martinez-Sanchez M."/>
            <person name="Wang M."/>
            <person name="Ileperuma N."/>
            <person name="Macnee N."/>
            <person name="Campin R."/>
            <person name="Mcatee P."/>
            <person name="Drummond R."/>
            <person name="Espley R."/>
            <person name="Ireland H."/>
            <person name="Wu R."/>
            <person name="Atkinson R."/>
            <person name="Karunairetnam S."/>
            <person name="Bulley S."/>
            <person name="Chunkath S."/>
            <person name="Hanley Z."/>
            <person name="Storey R."/>
            <person name="Thrimawithana A."/>
            <person name="Thomson S."/>
            <person name="David C."/>
            <person name="Testolin R."/>
        </authorList>
    </citation>
    <scope>NUCLEOTIDE SEQUENCE [LARGE SCALE GENOMIC DNA]</scope>
    <source>
        <strain evidence="8">cv. Red5</strain>
        <tissue evidence="7">Young leaf</tissue>
    </source>
</reference>
<proteinExistence type="predicted"/>
<dbReference type="InterPro" id="IPR036093">
    <property type="entry name" value="NAC_dom_sf"/>
</dbReference>
<evidence type="ECO:0000256" key="3">
    <source>
        <dbReference type="ARBA" id="ARBA00023125"/>
    </source>
</evidence>
<dbReference type="OMA" id="HAFFFPP"/>
<dbReference type="InParanoid" id="A0A2R6QLC0"/>
<evidence type="ECO:0000313" key="8">
    <source>
        <dbReference type="Proteomes" id="UP000241394"/>
    </source>
</evidence>
<feature type="domain" description="NAC" evidence="6">
    <location>
        <begin position="12"/>
        <end position="167"/>
    </location>
</feature>
<dbReference type="FunFam" id="2.170.150.80:FF:000008">
    <property type="entry name" value="NAC domain-containing protein 72-like"/>
    <property type="match status" value="1"/>
</dbReference>
<keyword evidence="8" id="KW-1185">Reference proteome</keyword>
<dbReference type="PROSITE" id="PS51005">
    <property type="entry name" value="NAC"/>
    <property type="match status" value="1"/>
</dbReference>
<keyword evidence="2" id="KW-0805">Transcription regulation</keyword>
<keyword evidence="4" id="KW-0804">Transcription</keyword>
<dbReference type="STRING" id="1590841.A0A2R6QLC0"/>